<feature type="transmembrane region" description="Helical" evidence="1">
    <location>
        <begin position="109"/>
        <end position="137"/>
    </location>
</feature>
<sequence length="173" mass="18976">MLKSSLLLRRWPLVESPAQESVFDDRVAVKHISSVIPQRYRKLSYFRPLKLEGFKLAAEDGGTRAASVAGALSLVITELTSCLRTNGVSHLPAERLFSRTVVRDAGNRTICLAFLGGGCGVSFLMSVLGLYVTLFYAGCPKNRGIWAASRPDKVVGEERCVERRTLAFSLISI</sequence>
<dbReference type="Proteomes" id="UP000299102">
    <property type="component" value="Unassembled WGS sequence"/>
</dbReference>
<dbReference type="AlphaFoldDB" id="A0A4C1Z1C1"/>
<organism evidence="2 3">
    <name type="scientific">Eumeta variegata</name>
    <name type="common">Bagworm moth</name>
    <name type="synonym">Eumeta japonica</name>
    <dbReference type="NCBI Taxonomy" id="151549"/>
    <lineage>
        <taxon>Eukaryota</taxon>
        <taxon>Metazoa</taxon>
        <taxon>Ecdysozoa</taxon>
        <taxon>Arthropoda</taxon>
        <taxon>Hexapoda</taxon>
        <taxon>Insecta</taxon>
        <taxon>Pterygota</taxon>
        <taxon>Neoptera</taxon>
        <taxon>Endopterygota</taxon>
        <taxon>Lepidoptera</taxon>
        <taxon>Glossata</taxon>
        <taxon>Ditrysia</taxon>
        <taxon>Tineoidea</taxon>
        <taxon>Psychidae</taxon>
        <taxon>Oiketicinae</taxon>
        <taxon>Eumeta</taxon>
    </lineage>
</organism>
<keyword evidence="3" id="KW-1185">Reference proteome</keyword>
<reference evidence="2 3" key="1">
    <citation type="journal article" date="2019" name="Commun. Biol.">
        <title>The bagworm genome reveals a unique fibroin gene that provides high tensile strength.</title>
        <authorList>
            <person name="Kono N."/>
            <person name="Nakamura H."/>
            <person name="Ohtoshi R."/>
            <person name="Tomita M."/>
            <person name="Numata K."/>
            <person name="Arakawa K."/>
        </authorList>
    </citation>
    <scope>NUCLEOTIDE SEQUENCE [LARGE SCALE GENOMIC DNA]</scope>
</reference>
<evidence type="ECO:0000313" key="2">
    <source>
        <dbReference type="EMBL" id="GBP80395.1"/>
    </source>
</evidence>
<proteinExistence type="predicted"/>
<comment type="caution">
    <text evidence="2">The sequence shown here is derived from an EMBL/GenBank/DDBJ whole genome shotgun (WGS) entry which is preliminary data.</text>
</comment>
<keyword evidence="1" id="KW-0472">Membrane</keyword>
<keyword evidence="1" id="KW-1133">Transmembrane helix</keyword>
<evidence type="ECO:0000256" key="1">
    <source>
        <dbReference type="SAM" id="Phobius"/>
    </source>
</evidence>
<evidence type="ECO:0000313" key="3">
    <source>
        <dbReference type="Proteomes" id="UP000299102"/>
    </source>
</evidence>
<gene>
    <name evidence="2" type="ORF">EVAR_44628_1</name>
</gene>
<protein>
    <submittedName>
        <fullName evidence="2">Uncharacterized protein</fullName>
    </submittedName>
</protein>
<keyword evidence="1" id="KW-0812">Transmembrane</keyword>
<dbReference type="EMBL" id="BGZK01001460">
    <property type="protein sequence ID" value="GBP80395.1"/>
    <property type="molecule type" value="Genomic_DNA"/>
</dbReference>
<name>A0A4C1Z1C1_EUMVA</name>
<accession>A0A4C1Z1C1</accession>